<dbReference type="Proteomes" id="UP000054387">
    <property type="component" value="Unassembled WGS sequence"/>
</dbReference>
<evidence type="ECO:0000256" key="6">
    <source>
        <dbReference type="ARBA" id="ARBA00023049"/>
    </source>
</evidence>
<dbReference type="PANTHER" id="PTHR11705">
    <property type="entry name" value="PROTEASE FAMILY M14 CARBOXYPEPTIDASE A,B"/>
    <property type="match status" value="1"/>
</dbReference>
<keyword evidence="6" id="KW-0482">Metalloprotease</keyword>
<dbReference type="RefSeq" id="WP_058582667.1">
    <property type="nucleotide sequence ID" value="NZ_LOPU01000029.1"/>
</dbReference>
<dbReference type="SMART" id="SM00631">
    <property type="entry name" value="Zn_pept"/>
    <property type="match status" value="1"/>
</dbReference>
<protein>
    <recommendedName>
        <fullName evidence="8">Peptidase M14 domain-containing protein</fullName>
    </recommendedName>
</protein>
<keyword evidence="4" id="KW-0378">Hydrolase</keyword>
<proteinExistence type="inferred from homology"/>
<keyword evidence="3" id="KW-0645">Protease</keyword>
<comment type="cofactor">
    <cofactor evidence="1">
        <name>Zn(2+)</name>
        <dbReference type="ChEBI" id="CHEBI:29105"/>
    </cofactor>
</comment>
<evidence type="ECO:0000256" key="5">
    <source>
        <dbReference type="ARBA" id="ARBA00022833"/>
    </source>
</evidence>
<evidence type="ECO:0000256" key="3">
    <source>
        <dbReference type="ARBA" id="ARBA00022670"/>
    </source>
</evidence>
<keyword evidence="10" id="KW-1185">Reference proteome</keyword>
<keyword evidence="5" id="KW-0862">Zinc</keyword>
<dbReference type="EMBL" id="LOPU01000029">
    <property type="protein sequence ID" value="KTG09515.1"/>
    <property type="molecule type" value="Genomic_DNA"/>
</dbReference>
<dbReference type="GO" id="GO:0004181">
    <property type="term" value="F:metallocarboxypeptidase activity"/>
    <property type="evidence" value="ECO:0007669"/>
    <property type="project" value="InterPro"/>
</dbReference>
<feature type="compositionally biased region" description="Basic and acidic residues" evidence="7">
    <location>
        <begin position="102"/>
        <end position="130"/>
    </location>
</feature>
<feature type="domain" description="Peptidase M14" evidence="8">
    <location>
        <begin position="1"/>
        <end position="386"/>
    </location>
</feature>
<feature type="compositionally biased region" description="Low complexity" evidence="7">
    <location>
        <begin position="147"/>
        <end position="161"/>
    </location>
</feature>
<evidence type="ECO:0000313" key="10">
    <source>
        <dbReference type="Proteomes" id="UP000054387"/>
    </source>
</evidence>
<evidence type="ECO:0000313" key="9">
    <source>
        <dbReference type="EMBL" id="KTG09515.1"/>
    </source>
</evidence>
<name>A0A0W1R7U3_9EURY</name>
<gene>
    <name evidence="9" type="ORF">AUR64_17255</name>
</gene>
<dbReference type="PANTHER" id="PTHR11705:SF143">
    <property type="entry name" value="SLL0236 PROTEIN"/>
    <property type="match status" value="1"/>
</dbReference>
<sequence length="386" mass="42441">MAKELRTVAERSPDATLRRIGRSAGRNDPIWELRVGSGETNVHLVTQLHGDEPAGTEAILRVVRELVRNPEANRDILRGLTLTVVPRANPDGAMFVSDDDGDGNRERVTRRENVQPWRRRDSRHEPDYHTGEGPPGYDLNRDFDPTANSPGAAEPSGAAASTRPRARGSTEWTQYEEDGETLWRHDRTYRGYTLSGCGLELTPEVAAVADSYRRARPDVAITHHHKSVGTRGRGSETPSLLSVMAAFGPSFLRQAPSYGSEESPESVVNPFIDAETSRRSLRLNAFVARQLASSGEFGPVTRYGYEPLWGSYLDSLSPKTNAAGMLYEVAGQSDERDSIDYARKVAVSRAAFRRTLEAVASDPDLATMNANAYFDLPLESGGPTTR</sequence>
<comment type="similarity">
    <text evidence="2">Belongs to the peptidase M14 family.</text>
</comment>
<accession>A0A0W1R7U3</accession>
<dbReference type="GO" id="GO:0005615">
    <property type="term" value="C:extracellular space"/>
    <property type="evidence" value="ECO:0007669"/>
    <property type="project" value="TreeGrafter"/>
</dbReference>
<dbReference type="OrthoDB" id="155188at2157"/>
<dbReference type="SUPFAM" id="SSF53187">
    <property type="entry name" value="Zn-dependent exopeptidases"/>
    <property type="match status" value="1"/>
</dbReference>
<dbReference type="Pfam" id="PF00246">
    <property type="entry name" value="Peptidase_M14"/>
    <property type="match status" value="1"/>
</dbReference>
<comment type="caution">
    <text evidence="9">The sequence shown here is derived from an EMBL/GenBank/DDBJ whole genome shotgun (WGS) entry which is preliminary data.</text>
</comment>
<dbReference type="AlphaFoldDB" id="A0A0W1R7U3"/>
<dbReference type="GO" id="GO:0006508">
    <property type="term" value="P:proteolysis"/>
    <property type="evidence" value="ECO:0007669"/>
    <property type="project" value="UniProtKB-KW"/>
</dbReference>
<reference evidence="9 10" key="1">
    <citation type="submission" date="2015-12" db="EMBL/GenBank/DDBJ databases">
        <title>Haloprofundus marisrubri gen. nov., sp. nov., an extremely halophilic archaeon isolated from the Discovery deep brine-seawater interface in the Red Sea.</title>
        <authorList>
            <person name="Zhang G."/>
            <person name="Stingl U."/>
            <person name="Rashid M."/>
        </authorList>
    </citation>
    <scope>NUCLEOTIDE SEQUENCE [LARGE SCALE GENOMIC DNA]</scope>
    <source>
        <strain evidence="9 10">SB9</strain>
    </source>
</reference>
<evidence type="ECO:0000256" key="4">
    <source>
        <dbReference type="ARBA" id="ARBA00022801"/>
    </source>
</evidence>
<dbReference type="Gene3D" id="3.40.630.10">
    <property type="entry name" value="Zn peptidases"/>
    <property type="match status" value="1"/>
</dbReference>
<evidence type="ECO:0000256" key="2">
    <source>
        <dbReference type="ARBA" id="ARBA00005988"/>
    </source>
</evidence>
<dbReference type="PROSITE" id="PS52035">
    <property type="entry name" value="PEPTIDASE_M14"/>
    <property type="match status" value="1"/>
</dbReference>
<dbReference type="InterPro" id="IPR000834">
    <property type="entry name" value="Peptidase_M14"/>
</dbReference>
<feature type="region of interest" description="Disordered" evidence="7">
    <location>
        <begin position="90"/>
        <end position="174"/>
    </location>
</feature>
<dbReference type="GO" id="GO:0008270">
    <property type="term" value="F:zinc ion binding"/>
    <property type="evidence" value="ECO:0007669"/>
    <property type="project" value="InterPro"/>
</dbReference>
<evidence type="ECO:0000259" key="8">
    <source>
        <dbReference type="PROSITE" id="PS52035"/>
    </source>
</evidence>
<evidence type="ECO:0000256" key="1">
    <source>
        <dbReference type="ARBA" id="ARBA00001947"/>
    </source>
</evidence>
<evidence type="ECO:0000256" key="7">
    <source>
        <dbReference type="SAM" id="MobiDB-lite"/>
    </source>
</evidence>
<organism evidence="9 10">
    <name type="scientific">Haloprofundus marisrubri</name>
    <dbReference type="NCBI Taxonomy" id="1514971"/>
    <lineage>
        <taxon>Archaea</taxon>
        <taxon>Methanobacteriati</taxon>
        <taxon>Methanobacteriota</taxon>
        <taxon>Stenosarchaea group</taxon>
        <taxon>Halobacteria</taxon>
        <taxon>Halobacteriales</taxon>
        <taxon>Haloferacaceae</taxon>
        <taxon>Haloprofundus</taxon>
    </lineage>
</organism>